<name>A0A848KW68_9ACTN</name>
<feature type="transmembrane region" description="Helical" evidence="1">
    <location>
        <begin position="157"/>
        <end position="178"/>
    </location>
</feature>
<feature type="transmembrane region" description="Helical" evidence="1">
    <location>
        <begin position="190"/>
        <end position="214"/>
    </location>
</feature>
<dbReference type="EMBL" id="JABBNB010000014">
    <property type="protein sequence ID" value="NMO02492.1"/>
    <property type="molecule type" value="Genomic_DNA"/>
</dbReference>
<feature type="transmembrane region" description="Helical" evidence="1">
    <location>
        <begin position="226"/>
        <end position="247"/>
    </location>
</feature>
<dbReference type="Pfam" id="PF07613">
    <property type="entry name" value="DUF1576"/>
    <property type="match status" value="2"/>
</dbReference>
<keyword evidence="1" id="KW-1133">Transmembrane helix</keyword>
<comment type="caution">
    <text evidence="2">The sequence shown here is derived from an EMBL/GenBank/DDBJ whole genome shotgun (WGS) entry which is preliminary data.</text>
</comment>
<protein>
    <submittedName>
        <fullName evidence="2">DUF1576 domain-containing protein</fullName>
    </submittedName>
</protein>
<gene>
    <name evidence="2" type="ORF">HH308_14850</name>
</gene>
<dbReference type="AlphaFoldDB" id="A0A848KW68"/>
<accession>A0A848KW68</accession>
<feature type="transmembrane region" description="Helical" evidence="1">
    <location>
        <begin position="12"/>
        <end position="31"/>
    </location>
</feature>
<proteinExistence type="predicted"/>
<feature type="transmembrane region" description="Helical" evidence="1">
    <location>
        <begin position="93"/>
        <end position="121"/>
    </location>
</feature>
<organism evidence="2 3">
    <name type="scientific">Gordonia asplenii</name>
    <dbReference type="NCBI Taxonomy" id="2725283"/>
    <lineage>
        <taxon>Bacteria</taxon>
        <taxon>Bacillati</taxon>
        <taxon>Actinomycetota</taxon>
        <taxon>Actinomycetes</taxon>
        <taxon>Mycobacteriales</taxon>
        <taxon>Gordoniaceae</taxon>
        <taxon>Gordonia</taxon>
    </lineage>
</organism>
<dbReference type="Proteomes" id="UP000550729">
    <property type="component" value="Unassembled WGS sequence"/>
</dbReference>
<keyword evidence="3" id="KW-1185">Reference proteome</keyword>
<feature type="transmembrane region" description="Helical" evidence="1">
    <location>
        <begin position="51"/>
        <end position="81"/>
    </location>
</feature>
<keyword evidence="1" id="KW-0812">Transmembrane</keyword>
<sequence length="404" mass="41798">MPQVRHTPTERALLRLIAGTAGACVVFGFVVSSPREVISGIGDIVIAPDVLITDFVGLGGLGGAFAQAGVLTLIACATYRFSGARIDGAAVGCLYMVLGFGLFGKTVLNVWPILIGVALYARFVHEPLRDSVTTAWFATALSPVFSEIAFNSGLDRWIAVPAGLAIGVLIGFVVSPVARGLFRAHNGMTLYNMGFVAGILGAVIVAVFSSFGLAPQPPMSWTDGNNASLLVLVVVMIAAVVATAFAVNRTPWRGLRALHSRTGQAPVDFIDSDGAGSTLLNMAIIGTLTTAVVFAIGADLNGPVVGGIVSVIGFGACGKHTVNIVPVMAGVLLGVWLKPLGLADPGVIWALMFGTCLARSPDGSVRTGDCSRDSCTCRWPRSAACLPADSTCTGTGSRRGWLPR</sequence>
<evidence type="ECO:0000313" key="2">
    <source>
        <dbReference type="EMBL" id="NMO02492.1"/>
    </source>
</evidence>
<keyword evidence="1" id="KW-0472">Membrane</keyword>
<dbReference type="InterPro" id="IPR011470">
    <property type="entry name" value="DUF1576"/>
</dbReference>
<reference evidence="2 3" key="1">
    <citation type="submission" date="2020-04" db="EMBL/GenBank/DDBJ databases">
        <title>Gordonia sp. nov. TBRC 11910.</title>
        <authorList>
            <person name="Suriyachadkun C."/>
        </authorList>
    </citation>
    <scope>NUCLEOTIDE SEQUENCE [LARGE SCALE GENOMIC DNA]</scope>
    <source>
        <strain evidence="2 3">TBRC 11910</strain>
    </source>
</reference>
<evidence type="ECO:0000313" key="3">
    <source>
        <dbReference type="Proteomes" id="UP000550729"/>
    </source>
</evidence>
<evidence type="ECO:0000256" key="1">
    <source>
        <dbReference type="SAM" id="Phobius"/>
    </source>
</evidence>